<keyword evidence="3" id="KW-1185">Reference proteome</keyword>
<organism evidence="2 3">
    <name type="scientific">Pachysolen tannophilus NRRL Y-2460</name>
    <dbReference type="NCBI Taxonomy" id="669874"/>
    <lineage>
        <taxon>Eukaryota</taxon>
        <taxon>Fungi</taxon>
        <taxon>Dikarya</taxon>
        <taxon>Ascomycota</taxon>
        <taxon>Saccharomycotina</taxon>
        <taxon>Pichiomycetes</taxon>
        <taxon>Pachysolenaceae</taxon>
        <taxon>Pachysolen</taxon>
    </lineage>
</organism>
<protein>
    <submittedName>
        <fullName evidence="2">Uncharacterized protein</fullName>
    </submittedName>
</protein>
<feature type="coiled-coil region" evidence="1">
    <location>
        <begin position="221"/>
        <end position="248"/>
    </location>
</feature>
<evidence type="ECO:0000256" key="1">
    <source>
        <dbReference type="SAM" id="Coils"/>
    </source>
</evidence>
<gene>
    <name evidence="2" type="ORF">PACTADRAFT_34188</name>
</gene>
<dbReference type="Proteomes" id="UP000094236">
    <property type="component" value="Unassembled WGS sequence"/>
</dbReference>
<evidence type="ECO:0000313" key="3">
    <source>
        <dbReference type="Proteomes" id="UP000094236"/>
    </source>
</evidence>
<reference evidence="3" key="1">
    <citation type="submission" date="2016-05" db="EMBL/GenBank/DDBJ databases">
        <title>Comparative genomics of biotechnologically important yeasts.</title>
        <authorList>
            <consortium name="DOE Joint Genome Institute"/>
            <person name="Riley R."/>
            <person name="Haridas S."/>
            <person name="Wolfe K.H."/>
            <person name="Lopes M.R."/>
            <person name="Hittinger C.T."/>
            <person name="Goker M."/>
            <person name="Salamov A."/>
            <person name="Wisecaver J."/>
            <person name="Long T.M."/>
            <person name="Aerts A.L."/>
            <person name="Barry K."/>
            <person name="Choi C."/>
            <person name="Clum A."/>
            <person name="Coughlan A.Y."/>
            <person name="Deshpande S."/>
            <person name="Douglass A.P."/>
            <person name="Hanson S.J."/>
            <person name="Klenk H.-P."/>
            <person name="Labutti K."/>
            <person name="Lapidus A."/>
            <person name="Lindquist E."/>
            <person name="Lipzen A."/>
            <person name="Meier-Kolthoff J.P."/>
            <person name="Ohm R.A."/>
            <person name="Otillar R.P."/>
            <person name="Pangilinan J."/>
            <person name="Peng Y."/>
            <person name="Rokas A."/>
            <person name="Rosa C.A."/>
            <person name="Scheuner C."/>
            <person name="Sibirny A.A."/>
            <person name="Slot J.C."/>
            <person name="Stielow J.B."/>
            <person name="Sun H."/>
            <person name="Kurtzman C.P."/>
            <person name="Blackwell M."/>
            <person name="Grigoriev I.V."/>
            <person name="Jeffries T.W."/>
        </authorList>
    </citation>
    <scope>NUCLEOTIDE SEQUENCE [LARGE SCALE GENOMIC DNA]</scope>
    <source>
        <strain evidence="3">NRRL Y-2460</strain>
    </source>
</reference>
<proteinExistence type="predicted"/>
<dbReference type="EMBL" id="KV454014">
    <property type="protein sequence ID" value="ODV95629.1"/>
    <property type="molecule type" value="Genomic_DNA"/>
</dbReference>
<dbReference type="AlphaFoldDB" id="A0A1E4TV82"/>
<keyword evidence="1" id="KW-0175">Coiled coil</keyword>
<evidence type="ECO:0000313" key="2">
    <source>
        <dbReference type="EMBL" id="ODV95629.1"/>
    </source>
</evidence>
<accession>A0A1E4TV82</accession>
<sequence>MDFTTPIGDLRVENPIVKQARGNDVNYVDSSPTMNHVRFKNFLKNKNKNRYSGNNKNSVLDEFQTKITNRNNDLYHPLLRDTDDSKVSYTSECFANQRPKNRFHSHGHQYNHNNGQKQFKENIRNKKDNKILYNREFLNYRNNKQETEKAMNDMARNMSIEVDEYESLNTTIDEIFGGGDLMYDRSRKGRDFELDQTDMNYDDKDYDMAFEADDEMGKPQLDLEEIRQRELEEYLRAQEEELEYLTANLSIG</sequence>
<name>A0A1E4TV82_PACTA</name>